<keyword evidence="3" id="KW-0731">Sigma factor</keyword>
<dbReference type="InterPro" id="IPR039425">
    <property type="entry name" value="RNA_pol_sigma-70-like"/>
</dbReference>
<gene>
    <name evidence="6" type="ORF">ACG01O_21905</name>
</gene>
<keyword evidence="4" id="KW-0804">Transcription</keyword>
<dbReference type="InterPro" id="IPR053812">
    <property type="entry name" value="HTH_Sigma70_ECF-like"/>
</dbReference>
<name>A0ABW7H4X5_9BURK</name>
<keyword evidence="7" id="KW-1185">Reference proteome</keyword>
<dbReference type="SUPFAM" id="SSF88946">
    <property type="entry name" value="Sigma2 domain of RNA polymerase sigma factors"/>
    <property type="match status" value="1"/>
</dbReference>
<proteinExistence type="inferred from homology"/>
<dbReference type="InterPro" id="IPR014284">
    <property type="entry name" value="RNA_pol_sigma-70_dom"/>
</dbReference>
<dbReference type="InterPro" id="IPR036388">
    <property type="entry name" value="WH-like_DNA-bd_sf"/>
</dbReference>
<sequence>MAALSNLCRPEAHPLPVTPTESAPDCAPPAAALVLDPTHREALYRELRQLARQRLRRSGPLTLLDTTALVHEGWLKLAHQAGWHGMTHAHFMAYAATVMRSIVVDYARARQAQQRGAGATHVPLDELPTLAHRDDEYLQIHDALAELERQDPRLARLVELRFFVGLEETECAEALGQSRRTVQRDWQKARALLWASLND</sequence>
<evidence type="ECO:0000313" key="6">
    <source>
        <dbReference type="EMBL" id="MFG6469288.1"/>
    </source>
</evidence>
<reference evidence="6 7" key="1">
    <citation type="submission" date="2024-08" db="EMBL/GenBank/DDBJ databases">
        <authorList>
            <person name="Lu H."/>
        </authorList>
    </citation>
    <scope>NUCLEOTIDE SEQUENCE [LARGE SCALE GENOMIC DNA]</scope>
    <source>
        <strain evidence="6 7">BYS87W</strain>
    </source>
</reference>
<evidence type="ECO:0000313" key="7">
    <source>
        <dbReference type="Proteomes" id="UP001606303"/>
    </source>
</evidence>
<dbReference type="NCBIfam" id="TIGR02999">
    <property type="entry name" value="Sig-70_X6"/>
    <property type="match status" value="1"/>
</dbReference>
<dbReference type="NCBIfam" id="TIGR02937">
    <property type="entry name" value="sigma70-ECF"/>
    <property type="match status" value="1"/>
</dbReference>
<accession>A0ABW7H4X5</accession>
<evidence type="ECO:0000259" key="5">
    <source>
        <dbReference type="Pfam" id="PF07638"/>
    </source>
</evidence>
<keyword evidence="2" id="KW-0805">Transcription regulation</keyword>
<dbReference type="EMBL" id="JBIGIB010000009">
    <property type="protein sequence ID" value="MFG6469288.1"/>
    <property type="molecule type" value="Genomic_DNA"/>
</dbReference>
<organism evidence="6 7">
    <name type="scientific">Pelomonas baiyunensis</name>
    <dbReference type="NCBI Taxonomy" id="3299026"/>
    <lineage>
        <taxon>Bacteria</taxon>
        <taxon>Pseudomonadati</taxon>
        <taxon>Pseudomonadota</taxon>
        <taxon>Betaproteobacteria</taxon>
        <taxon>Burkholderiales</taxon>
        <taxon>Sphaerotilaceae</taxon>
        <taxon>Roseateles</taxon>
    </lineage>
</organism>
<dbReference type="PANTHER" id="PTHR43133:SF39">
    <property type="entry name" value="SIMILAR TO RNA POLYMERASE SIGMA-E FACTOR"/>
    <property type="match status" value="1"/>
</dbReference>
<dbReference type="InterPro" id="IPR011517">
    <property type="entry name" value="RNA_pol_sigma70_ECF-like"/>
</dbReference>
<comment type="caution">
    <text evidence="6">The sequence shown here is derived from an EMBL/GenBank/DDBJ whole genome shotgun (WGS) entry which is preliminary data.</text>
</comment>
<protein>
    <submittedName>
        <fullName evidence="6">ECF-type sigma factor</fullName>
    </submittedName>
</protein>
<dbReference type="InterPro" id="IPR013324">
    <property type="entry name" value="RNA_pol_sigma_r3/r4-like"/>
</dbReference>
<evidence type="ECO:0000256" key="3">
    <source>
        <dbReference type="ARBA" id="ARBA00023082"/>
    </source>
</evidence>
<evidence type="ECO:0000256" key="2">
    <source>
        <dbReference type="ARBA" id="ARBA00023015"/>
    </source>
</evidence>
<feature type="domain" description="RNA polymerase sigma-70 ECF-like HTH" evidence="5">
    <location>
        <begin position="41"/>
        <end position="198"/>
    </location>
</feature>
<dbReference type="Proteomes" id="UP001606303">
    <property type="component" value="Unassembled WGS sequence"/>
</dbReference>
<dbReference type="SUPFAM" id="SSF88659">
    <property type="entry name" value="Sigma3 and sigma4 domains of RNA polymerase sigma factors"/>
    <property type="match status" value="1"/>
</dbReference>
<dbReference type="Pfam" id="PF07638">
    <property type="entry name" value="Sigma70_ECF"/>
    <property type="match status" value="1"/>
</dbReference>
<evidence type="ECO:0000256" key="1">
    <source>
        <dbReference type="ARBA" id="ARBA00010641"/>
    </source>
</evidence>
<dbReference type="PANTHER" id="PTHR43133">
    <property type="entry name" value="RNA POLYMERASE ECF-TYPE SIGMA FACTO"/>
    <property type="match status" value="1"/>
</dbReference>
<dbReference type="InterPro" id="IPR013325">
    <property type="entry name" value="RNA_pol_sigma_r2"/>
</dbReference>
<comment type="similarity">
    <text evidence="1">Belongs to the sigma-70 factor family. ECF subfamily.</text>
</comment>
<evidence type="ECO:0000256" key="4">
    <source>
        <dbReference type="ARBA" id="ARBA00023163"/>
    </source>
</evidence>
<dbReference type="Gene3D" id="1.10.10.10">
    <property type="entry name" value="Winged helix-like DNA-binding domain superfamily/Winged helix DNA-binding domain"/>
    <property type="match status" value="1"/>
</dbReference>